<dbReference type="NCBIfam" id="NF005489">
    <property type="entry name" value="PRK07102.1"/>
    <property type="match status" value="1"/>
</dbReference>
<dbReference type="RefSeq" id="WP_188575405.1">
    <property type="nucleotide sequence ID" value="NZ_BMDZ01000006.1"/>
</dbReference>
<keyword evidence="2" id="KW-0560">Oxidoreductase</keyword>
<dbReference type="PANTHER" id="PTHR44196:SF3">
    <property type="entry name" value="SHORT CHAIN DEHYDROGENASE FAMILY PROTEIN"/>
    <property type="match status" value="1"/>
</dbReference>
<dbReference type="PANTHER" id="PTHR44196">
    <property type="entry name" value="DEHYDROGENASE/REDUCTASE SDR FAMILY MEMBER 7B"/>
    <property type="match status" value="1"/>
</dbReference>
<evidence type="ECO:0000256" key="1">
    <source>
        <dbReference type="ARBA" id="ARBA00006484"/>
    </source>
</evidence>
<proteinExistence type="inferred from homology"/>
<dbReference type="Gene3D" id="3.40.50.720">
    <property type="entry name" value="NAD(P)-binding Rossmann-like Domain"/>
    <property type="match status" value="1"/>
</dbReference>
<keyword evidence="4" id="KW-1185">Reference proteome</keyword>
<organism evidence="3 4">
    <name type="scientific">Tistrella bauzanensis</name>
    <dbReference type="NCBI Taxonomy" id="657419"/>
    <lineage>
        <taxon>Bacteria</taxon>
        <taxon>Pseudomonadati</taxon>
        <taxon>Pseudomonadota</taxon>
        <taxon>Alphaproteobacteria</taxon>
        <taxon>Geminicoccales</taxon>
        <taxon>Geminicoccaceae</taxon>
        <taxon>Tistrella</taxon>
    </lineage>
</organism>
<accession>A0ABQ1I9I7</accession>
<gene>
    <name evidence="3" type="ORF">GCM10011505_09370</name>
</gene>
<dbReference type="InterPro" id="IPR002347">
    <property type="entry name" value="SDR_fam"/>
</dbReference>
<dbReference type="CDD" id="cd05233">
    <property type="entry name" value="SDR_c"/>
    <property type="match status" value="1"/>
</dbReference>
<evidence type="ECO:0000256" key="2">
    <source>
        <dbReference type="ARBA" id="ARBA00023002"/>
    </source>
</evidence>
<name>A0ABQ1I9I7_9PROT</name>
<reference evidence="4" key="1">
    <citation type="journal article" date="2019" name="Int. J. Syst. Evol. Microbiol.">
        <title>The Global Catalogue of Microorganisms (GCM) 10K type strain sequencing project: providing services to taxonomists for standard genome sequencing and annotation.</title>
        <authorList>
            <consortium name="The Broad Institute Genomics Platform"/>
            <consortium name="The Broad Institute Genome Sequencing Center for Infectious Disease"/>
            <person name="Wu L."/>
            <person name="Ma J."/>
        </authorList>
    </citation>
    <scope>NUCLEOTIDE SEQUENCE [LARGE SCALE GENOMIC DNA]</scope>
    <source>
        <strain evidence="4">CGMCC 1.10188</strain>
    </source>
</reference>
<evidence type="ECO:0000313" key="3">
    <source>
        <dbReference type="EMBL" id="GGB30114.1"/>
    </source>
</evidence>
<dbReference type="Pfam" id="PF00106">
    <property type="entry name" value="adh_short"/>
    <property type="match status" value="1"/>
</dbReference>
<comment type="caution">
    <text evidence="3">The sequence shown here is derived from an EMBL/GenBank/DDBJ whole genome shotgun (WGS) entry which is preliminary data.</text>
</comment>
<dbReference type="EMBL" id="BMDZ01000006">
    <property type="protein sequence ID" value="GGB30114.1"/>
    <property type="molecule type" value="Genomic_DNA"/>
</dbReference>
<dbReference type="Proteomes" id="UP000603352">
    <property type="component" value="Unassembled WGS sequence"/>
</dbReference>
<dbReference type="SUPFAM" id="SSF51735">
    <property type="entry name" value="NAD(P)-binding Rossmann-fold domains"/>
    <property type="match status" value="1"/>
</dbReference>
<evidence type="ECO:0000313" key="4">
    <source>
        <dbReference type="Proteomes" id="UP000603352"/>
    </source>
</evidence>
<protein>
    <submittedName>
        <fullName evidence="3">Short-chain dehydrogenase</fullName>
    </submittedName>
</protein>
<sequence length="250" mass="26492">MTANALSKTLLVIGGSSDIGRAIASRYAVAGWQVVLAVRDVAAGTRNASDIAARSGRAVPVHRLDILETDQFAAMLDGLPVLPDTVVCVVGDMGDQARSEADPLAAQRVLRANFEGPALFLGMIAERFAARGTGAIVGISSVAGDRGRASNYIYGAAKAGFTAFLSGLRNRLAGRGIRVVTVKPGFVRTRMTEGMALPGPLTADPSEVGRAVFRAAEQGRGEVIYVRGVWRPLMMVIRAVPERIFKRMQL</sequence>
<comment type="similarity">
    <text evidence="1">Belongs to the short-chain dehydrogenases/reductases (SDR) family.</text>
</comment>
<dbReference type="PRINTS" id="PR00081">
    <property type="entry name" value="GDHRDH"/>
</dbReference>
<dbReference type="InterPro" id="IPR036291">
    <property type="entry name" value="NAD(P)-bd_dom_sf"/>
</dbReference>